<evidence type="ECO:0000313" key="1">
    <source>
        <dbReference type="EMBL" id="KAI9909072.1"/>
    </source>
</evidence>
<gene>
    <name evidence="1" type="ORF">PsorP6_014874</name>
</gene>
<comment type="caution">
    <text evidence="1">The sequence shown here is derived from an EMBL/GenBank/DDBJ whole genome shotgun (WGS) entry which is preliminary data.</text>
</comment>
<keyword evidence="2" id="KW-1185">Reference proteome</keyword>
<dbReference type="Proteomes" id="UP001163321">
    <property type="component" value="Chromosome 7"/>
</dbReference>
<accession>A0ACC0VS95</accession>
<protein>
    <submittedName>
        <fullName evidence="1">Uncharacterized protein</fullName>
    </submittedName>
</protein>
<dbReference type="EMBL" id="CM047586">
    <property type="protein sequence ID" value="KAI9909072.1"/>
    <property type="molecule type" value="Genomic_DNA"/>
</dbReference>
<reference evidence="1 2" key="1">
    <citation type="journal article" date="2022" name="bioRxiv">
        <title>The genome of the oomycete Peronosclerospora sorghi, a cosmopolitan pathogen of maize and sorghum, is inflated with dispersed pseudogenes.</title>
        <authorList>
            <person name="Fletcher K."/>
            <person name="Martin F."/>
            <person name="Isakeit T."/>
            <person name="Cavanaugh K."/>
            <person name="Magill C."/>
            <person name="Michelmore R."/>
        </authorList>
    </citation>
    <scope>NUCLEOTIDE SEQUENCE [LARGE SCALE GENOMIC DNA]</scope>
    <source>
        <strain evidence="1">P6</strain>
    </source>
</reference>
<sequence length="84" mass="9680">MIALFEDDCRFLFRAIICYYREGTRNSSLDVTTRAIQSAASSFRVLEPFRARVRLQRVAKKLFTSIELVSNPFVPLVLVDSHVQ</sequence>
<organism evidence="1 2">
    <name type="scientific">Peronosclerospora sorghi</name>
    <dbReference type="NCBI Taxonomy" id="230839"/>
    <lineage>
        <taxon>Eukaryota</taxon>
        <taxon>Sar</taxon>
        <taxon>Stramenopiles</taxon>
        <taxon>Oomycota</taxon>
        <taxon>Peronosporomycetes</taxon>
        <taxon>Peronosporales</taxon>
        <taxon>Peronosporaceae</taxon>
        <taxon>Peronosclerospora</taxon>
    </lineage>
</organism>
<proteinExistence type="predicted"/>
<name>A0ACC0VS95_9STRA</name>
<evidence type="ECO:0000313" key="2">
    <source>
        <dbReference type="Proteomes" id="UP001163321"/>
    </source>
</evidence>